<feature type="transmembrane region" description="Helical" evidence="1">
    <location>
        <begin position="323"/>
        <end position="341"/>
    </location>
</feature>
<keyword evidence="1" id="KW-0472">Membrane</keyword>
<gene>
    <name evidence="2" type="ORF">AVDCRST_MAG43-1208</name>
</gene>
<feature type="transmembrane region" description="Helical" evidence="1">
    <location>
        <begin position="520"/>
        <end position="539"/>
    </location>
</feature>
<sequence>MNDLLASKPDTLHERPTQHVPSYLDRRSAGILRPFVDRLERIGIIGPTVLLWIATLGLVYAFLGTDVLRGNRGLVNLTESFGALERVALWQRALQWLPGSTGEGGFFTLPPVAIASGVRTTMALMFLLQAWSFWLAWRGNPQPFWRWLLGPIGAHLILLLMVPSNADVFFYEISGDLAANGINPYIHPLIEFPDHPIYPYNHWVNMSAVYGPLWTTINAGLMRIAGPDPVAATVLYKVVLGSAAIACAVVTYRLAAYLTANRTPAIAAGVLVAWQPNMLIESSGQAHNDPVMIMLATCGLALVLIGGTGTIRGAIVLVTASSMIKYVTLPLVGILALVRVTTRRSPGWGFRILGHWLIDVLAVAAVTIATFMPYWSGPETLAEMFSEPGRIFTHPLWFMPSILLENVFSPEIAERYEEVTRAALQVVLLIVLGIVVHRFGRTLWQGRGGAGPGSGGDTRRPWLYPWTRPLLVAWTASVCALAFIPANSHPWYWTWPVVPVALLVTFDADEATRRSQPPTWFWVYLSVTMVFTLVYHTRIVNT</sequence>
<feature type="transmembrane region" description="Helical" evidence="1">
    <location>
        <begin position="292"/>
        <end position="317"/>
    </location>
</feature>
<proteinExistence type="predicted"/>
<feature type="transmembrane region" description="Helical" evidence="1">
    <location>
        <begin position="42"/>
        <end position="63"/>
    </location>
</feature>
<dbReference type="Pfam" id="PF26314">
    <property type="entry name" value="MptA_B_family"/>
    <property type="match status" value="1"/>
</dbReference>
<feature type="transmembrane region" description="Helical" evidence="1">
    <location>
        <begin position="112"/>
        <end position="137"/>
    </location>
</feature>
<dbReference type="AlphaFoldDB" id="A0A6J4ULG4"/>
<evidence type="ECO:0000313" key="2">
    <source>
        <dbReference type="EMBL" id="CAA9552710.1"/>
    </source>
</evidence>
<feature type="transmembrane region" description="Helical" evidence="1">
    <location>
        <begin position="144"/>
        <end position="162"/>
    </location>
</feature>
<accession>A0A6J4ULG4</accession>
<feature type="transmembrane region" description="Helical" evidence="1">
    <location>
        <begin position="353"/>
        <end position="375"/>
    </location>
</feature>
<keyword evidence="1" id="KW-0812">Transmembrane</keyword>
<reference evidence="2" key="1">
    <citation type="submission" date="2020-02" db="EMBL/GenBank/DDBJ databases">
        <authorList>
            <person name="Meier V. D."/>
        </authorList>
    </citation>
    <scope>NUCLEOTIDE SEQUENCE</scope>
    <source>
        <strain evidence="2">AVDCRST_MAG43</strain>
    </source>
</reference>
<feature type="transmembrane region" description="Helical" evidence="1">
    <location>
        <begin position="422"/>
        <end position="440"/>
    </location>
</feature>
<keyword evidence="1" id="KW-1133">Transmembrane helix</keyword>
<protein>
    <submittedName>
        <fullName evidence="2">Uncharacterized protein</fullName>
    </submittedName>
</protein>
<feature type="transmembrane region" description="Helical" evidence="1">
    <location>
        <begin position="234"/>
        <end position="255"/>
    </location>
</feature>
<name>A0A6J4ULG4_9BACT</name>
<dbReference type="EMBL" id="CADCWI010000059">
    <property type="protein sequence ID" value="CAA9552710.1"/>
    <property type="molecule type" value="Genomic_DNA"/>
</dbReference>
<feature type="transmembrane region" description="Helical" evidence="1">
    <location>
        <begin position="469"/>
        <end position="486"/>
    </location>
</feature>
<evidence type="ECO:0000256" key="1">
    <source>
        <dbReference type="SAM" id="Phobius"/>
    </source>
</evidence>
<organism evidence="2">
    <name type="scientific">uncultured Thermomicrobiales bacterium</name>
    <dbReference type="NCBI Taxonomy" id="1645740"/>
    <lineage>
        <taxon>Bacteria</taxon>
        <taxon>Pseudomonadati</taxon>
        <taxon>Thermomicrobiota</taxon>
        <taxon>Thermomicrobia</taxon>
        <taxon>Thermomicrobiales</taxon>
        <taxon>environmental samples</taxon>
    </lineage>
</organism>